<reference evidence="1 2" key="1">
    <citation type="submission" date="2016-01" db="EMBL/GenBank/DDBJ databases">
        <title>Whole genome sequencing of Myroides marinus L41.</title>
        <authorList>
            <person name="Hong K.W."/>
        </authorList>
    </citation>
    <scope>NUCLEOTIDE SEQUENCE [LARGE SCALE GENOMIC DNA]</scope>
    <source>
        <strain evidence="1 2">L41</strain>
    </source>
</reference>
<name>A0A161SCK3_9FLAO</name>
<dbReference type="InterPro" id="IPR015943">
    <property type="entry name" value="WD40/YVTN_repeat-like_dom_sf"/>
</dbReference>
<comment type="caution">
    <text evidence="1">The sequence shown here is derived from an EMBL/GenBank/DDBJ whole genome shotgun (WGS) entry which is preliminary data.</text>
</comment>
<dbReference type="SUPFAM" id="SSF63825">
    <property type="entry name" value="YWTD domain"/>
    <property type="match status" value="1"/>
</dbReference>
<dbReference type="GO" id="GO:0016603">
    <property type="term" value="F:glutaminyl-peptide cyclotransferase activity"/>
    <property type="evidence" value="ECO:0007669"/>
    <property type="project" value="InterPro"/>
</dbReference>
<dbReference type="PROSITE" id="PS51257">
    <property type="entry name" value="PROKAR_LIPOPROTEIN"/>
    <property type="match status" value="1"/>
</dbReference>
<dbReference type="PANTHER" id="PTHR31270:SF1">
    <property type="entry name" value="GLUTAMINYL-PEPTIDE CYCLOTRANSFERASE"/>
    <property type="match status" value="1"/>
</dbReference>
<proteinExistence type="predicted"/>
<organism evidence="1 2">
    <name type="scientific">Myroides marinus</name>
    <dbReference type="NCBI Taxonomy" id="703342"/>
    <lineage>
        <taxon>Bacteria</taxon>
        <taxon>Pseudomonadati</taxon>
        <taxon>Bacteroidota</taxon>
        <taxon>Flavobacteriia</taxon>
        <taxon>Flavobacteriales</taxon>
        <taxon>Flavobacteriaceae</taxon>
        <taxon>Myroides</taxon>
    </lineage>
</organism>
<dbReference type="Gene3D" id="2.130.10.10">
    <property type="entry name" value="YVTN repeat-like/Quinoprotein amine dehydrogenase"/>
    <property type="match status" value="1"/>
</dbReference>
<gene>
    <name evidence="1" type="ORF">AV926_03000</name>
</gene>
<dbReference type="RefSeq" id="WP_038986380.1">
    <property type="nucleotide sequence ID" value="NZ_JACAJN010000030.1"/>
</dbReference>
<keyword evidence="2" id="KW-1185">Reference proteome</keyword>
<keyword evidence="1" id="KW-0808">Transferase</keyword>
<sequence>MKKYNILIPLVLGVAFMSCSNKKNLEKNVLSIETGHLKQLYKASEDIKLSLKTTEKAQVDSVVYYFNDKKVGASIKNEVLNLNLAEQKLGKTTIKAVAYSDNSSKDFTTEIEVTAPNAPKFYSYKIVNTFPHDQEAYTQGLEFYNGILYESTGNGEGGGSTTGRGTGKKGVSSVRQVDYKTGKVIKIHNQAMEIFGEGCTILNNKLYQLTYQNNEAYVFNPETLALEKTLPYFKKMEGWGLANDGKHLYMTEGTEFIYKLDPETFKEVDRVSVYTDKNVIPYANELEWVDGMLYANFYGQNAVAVINPKNGAIEAVIDFSELVNLTTYHADRDVMNGIAYNPQTKTFFLTGKNWDKMFEVQIIK</sequence>
<dbReference type="PANTHER" id="PTHR31270">
    <property type="entry name" value="GLUTAMINYL-PEPTIDE CYCLOTRANSFERASE"/>
    <property type="match status" value="1"/>
</dbReference>
<protein>
    <submittedName>
        <fullName evidence="1">Glutamine cyclotransferase</fullName>
    </submittedName>
</protein>
<dbReference type="Pfam" id="PF05096">
    <property type="entry name" value="Glu_cyclase_2"/>
    <property type="match status" value="1"/>
</dbReference>
<evidence type="ECO:0000313" key="1">
    <source>
        <dbReference type="EMBL" id="KZE83886.1"/>
    </source>
</evidence>
<dbReference type="OrthoDB" id="9783700at2"/>
<evidence type="ECO:0000313" key="2">
    <source>
        <dbReference type="Proteomes" id="UP000076630"/>
    </source>
</evidence>
<dbReference type="AlphaFoldDB" id="A0A161SCK3"/>
<dbReference type="InterPro" id="IPR007788">
    <property type="entry name" value="QCT"/>
</dbReference>
<dbReference type="EMBL" id="LQNU01000033">
    <property type="protein sequence ID" value="KZE83886.1"/>
    <property type="molecule type" value="Genomic_DNA"/>
</dbReference>
<dbReference type="Proteomes" id="UP000076630">
    <property type="component" value="Unassembled WGS sequence"/>
</dbReference>
<accession>A0A161SCK3</accession>